<gene>
    <name evidence="1" type="ORF">UFOPK1820_00227</name>
</gene>
<evidence type="ECO:0000313" key="1">
    <source>
        <dbReference type="EMBL" id="CAB4592403.1"/>
    </source>
</evidence>
<dbReference type="EMBL" id="CAEZUK010000021">
    <property type="protein sequence ID" value="CAB4592403.1"/>
    <property type="molecule type" value="Genomic_DNA"/>
</dbReference>
<organism evidence="1">
    <name type="scientific">freshwater metagenome</name>
    <dbReference type="NCBI Taxonomy" id="449393"/>
    <lineage>
        <taxon>unclassified sequences</taxon>
        <taxon>metagenomes</taxon>
        <taxon>ecological metagenomes</taxon>
    </lineage>
</organism>
<protein>
    <submittedName>
        <fullName evidence="1">Unannotated protein</fullName>
    </submittedName>
</protein>
<proteinExistence type="predicted"/>
<sequence length="162" mass="18242">MFIDLVSAMDATRLSLIRDSMSSPSQAKIVHRSPRLCNGTVIQKPHSAGSRPTCQISPPSASKKVGMLTRVRLMVDTSPPIIRECYANIFRPKDSATFCILMVQSAVRLDQAMQMFGRSLTPIQWAMDGRHQRERSLCWVAMICSAAIWRVLKLLEPSCHRR</sequence>
<accession>A0A6J6FZP6</accession>
<name>A0A6J6FZP6_9ZZZZ</name>
<reference evidence="1" key="1">
    <citation type="submission" date="2020-05" db="EMBL/GenBank/DDBJ databases">
        <authorList>
            <person name="Chiriac C."/>
            <person name="Salcher M."/>
            <person name="Ghai R."/>
            <person name="Kavagutti S V."/>
        </authorList>
    </citation>
    <scope>NUCLEOTIDE SEQUENCE</scope>
</reference>
<dbReference type="AlphaFoldDB" id="A0A6J6FZP6"/>